<keyword evidence="2" id="KW-0489">Methyltransferase</keyword>
<dbReference type="InterPro" id="IPR029063">
    <property type="entry name" value="SAM-dependent_MTases_sf"/>
</dbReference>
<dbReference type="AlphaFoldDB" id="A0AAU7MFG1"/>
<dbReference type="EMBL" id="CP159342">
    <property type="protein sequence ID" value="XCH77057.1"/>
    <property type="molecule type" value="Genomic_DNA"/>
</dbReference>
<name>A0AAU7MFG1_9ACTN</name>
<evidence type="ECO:0000259" key="1">
    <source>
        <dbReference type="Pfam" id="PF08241"/>
    </source>
</evidence>
<feature type="domain" description="Methyltransferase type 11" evidence="1">
    <location>
        <begin position="50"/>
        <end position="148"/>
    </location>
</feature>
<sequence>MSTVVNRHQSEAWNGYEGRHWADHHDRYDAVNVGFNEPLLAAVRPGDRVLDVGCGNGQLTRLAAGRAAGGHAVGVDLSAPMLDRARSCAAAEGVPNVEFVRGDAQVHPFPADTFDVALSRFGVMFFADPVAAFDNVRRALRPGGRLAFVCLDDVRRGDLGRVLAAALAHLPVPPTVGTAVAEPLSLADPAVVHRVLGEAGFAGVDCAPVEAPQVWGRDAGDAAGFLADWGPIRHQLDRADPDAGPRVRAAMAQALRRHERPDGVRLRGTAWLVTAHRRTT</sequence>
<accession>A0AAU7MFG1</accession>
<keyword evidence="2" id="KW-0808">Transferase</keyword>
<reference evidence="2" key="1">
    <citation type="submission" date="2024-01" db="EMBL/GenBank/DDBJ databases">
        <title>The genome sequence of Micromonospora mangrovi CCTCC AA 2012012.</title>
        <authorList>
            <person name="Gao J."/>
        </authorList>
    </citation>
    <scope>NUCLEOTIDE SEQUENCE</scope>
    <source>
        <strain evidence="2">CCTCC AA 2012012</strain>
    </source>
</reference>
<organism evidence="2">
    <name type="scientific">Micromonospora sp. CCTCC AA 2012012</name>
    <dbReference type="NCBI Taxonomy" id="3111921"/>
    <lineage>
        <taxon>Bacteria</taxon>
        <taxon>Bacillati</taxon>
        <taxon>Actinomycetota</taxon>
        <taxon>Actinomycetes</taxon>
        <taxon>Micromonosporales</taxon>
        <taxon>Micromonosporaceae</taxon>
        <taxon>Micromonospora</taxon>
    </lineage>
</organism>
<dbReference type="PANTHER" id="PTHR43591:SF24">
    <property type="entry name" value="2-METHOXY-6-POLYPRENYL-1,4-BENZOQUINOL METHYLASE, MITOCHONDRIAL"/>
    <property type="match status" value="1"/>
</dbReference>
<dbReference type="EMBL" id="CP157762">
    <property type="protein sequence ID" value="XBP96352.1"/>
    <property type="molecule type" value="Genomic_DNA"/>
</dbReference>
<proteinExistence type="predicted"/>
<dbReference type="InterPro" id="IPR013216">
    <property type="entry name" value="Methyltransf_11"/>
</dbReference>
<evidence type="ECO:0000313" key="3">
    <source>
        <dbReference type="EMBL" id="XCH77057.1"/>
    </source>
</evidence>
<dbReference type="Gene3D" id="3.40.50.150">
    <property type="entry name" value="Vaccinia Virus protein VP39"/>
    <property type="match status" value="1"/>
</dbReference>
<dbReference type="SUPFAM" id="SSF53335">
    <property type="entry name" value="S-adenosyl-L-methionine-dependent methyltransferases"/>
    <property type="match status" value="1"/>
</dbReference>
<reference evidence="3" key="2">
    <citation type="submission" date="2024-06" db="EMBL/GenBank/DDBJ databases">
        <title>Micromonospora mangrovi CCTCC AA 2012012 genome sequences.</title>
        <authorList>
            <person name="Gao J."/>
        </authorList>
    </citation>
    <scope>NUCLEOTIDE SEQUENCE</scope>
    <source>
        <strain evidence="3">CCTCC AA 2012012</strain>
    </source>
</reference>
<dbReference type="RefSeq" id="WP_350938004.1">
    <property type="nucleotide sequence ID" value="NZ_CP157762.1"/>
</dbReference>
<gene>
    <name evidence="3" type="ORF">ABUL08_13505</name>
    <name evidence="2" type="ORF">VK199_13445</name>
</gene>
<evidence type="ECO:0000313" key="2">
    <source>
        <dbReference type="EMBL" id="XBP96352.1"/>
    </source>
</evidence>
<dbReference type="Pfam" id="PF08241">
    <property type="entry name" value="Methyltransf_11"/>
    <property type="match status" value="1"/>
</dbReference>
<dbReference type="GO" id="GO:0008757">
    <property type="term" value="F:S-adenosylmethionine-dependent methyltransferase activity"/>
    <property type="evidence" value="ECO:0007669"/>
    <property type="project" value="InterPro"/>
</dbReference>
<dbReference type="PANTHER" id="PTHR43591">
    <property type="entry name" value="METHYLTRANSFERASE"/>
    <property type="match status" value="1"/>
</dbReference>
<dbReference type="GO" id="GO:0032259">
    <property type="term" value="P:methylation"/>
    <property type="evidence" value="ECO:0007669"/>
    <property type="project" value="UniProtKB-KW"/>
</dbReference>
<protein>
    <submittedName>
        <fullName evidence="2">Methyltransferase domain-containing protein</fullName>
    </submittedName>
</protein>
<dbReference type="CDD" id="cd02440">
    <property type="entry name" value="AdoMet_MTases"/>
    <property type="match status" value="1"/>
</dbReference>